<gene>
    <name evidence="2" type="ORF">ACEWY4_022436</name>
</gene>
<protein>
    <recommendedName>
        <fullName evidence="1">GED domain-containing protein</fullName>
    </recommendedName>
</protein>
<dbReference type="SMART" id="SM00302">
    <property type="entry name" value="GED"/>
    <property type="match status" value="1"/>
</dbReference>
<sequence length="157" mass="18055">MEKLVYTQDSIYFRALTKMEDTDPMNWADFDTRNKYPEMLQAYYEIVIQRLADQIPMLIQFFLLKESAQVLCEEMLGLINGVDLDKALCENSDAGCRRNNLQSRIEHLSLAQRSSAISSEELGAKTSVCRVLILKLFYVSYTQGDALFICERTRCTA</sequence>
<keyword evidence="3" id="KW-1185">Reference proteome</keyword>
<dbReference type="Pfam" id="PF02212">
    <property type="entry name" value="GED"/>
    <property type="match status" value="1"/>
</dbReference>
<dbReference type="Gene3D" id="1.20.120.1240">
    <property type="entry name" value="Dynamin, middle domain"/>
    <property type="match status" value="1"/>
</dbReference>
<comment type="caution">
    <text evidence="2">The sequence shown here is derived from an EMBL/GenBank/DDBJ whole genome shotgun (WGS) entry which is preliminary data.</text>
</comment>
<dbReference type="EMBL" id="JBHFQA010000019">
    <property type="protein sequence ID" value="KAL2082618.1"/>
    <property type="molecule type" value="Genomic_DNA"/>
</dbReference>
<dbReference type="InterPro" id="IPR020850">
    <property type="entry name" value="GED_dom"/>
</dbReference>
<organism evidence="2 3">
    <name type="scientific">Coilia grayii</name>
    <name type="common">Gray's grenadier anchovy</name>
    <dbReference type="NCBI Taxonomy" id="363190"/>
    <lineage>
        <taxon>Eukaryota</taxon>
        <taxon>Metazoa</taxon>
        <taxon>Chordata</taxon>
        <taxon>Craniata</taxon>
        <taxon>Vertebrata</taxon>
        <taxon>Euteleostomi</taxon>
        <taxon>Actinopterygii</taxon>
        <taxon>Neopterygii</taxon>
        <taxon>Teleostei</taxon>
        <taxon>Clupei</taxon>
        <taxon>Clupeiformes</taxon>
        <taxon>Clupeoidei</taxon>
        <taxon>Engraulidae</taxon>
        <taxon>Coilinae</taxon>
        <taxon>Coilia</taxon>
    </lineage>
</organism>
<accession>A0ABD1J609</accession>
<dbReference type="Proteomes" id="UP001591681">
    <property type="component" value="Unassembled WGS sequence"/>
</dbReference>
<evidence type="ECO:0000313" key="3">
    <source>
        <dbReference type="Proteomes" id="UP001591681"/>
    </source>
</evidence>
<evidence type="ECO:0000313" key="2">
    <source>
        <dbReference type="EMBL" id="KAL2082618.1"/>
    </source>
</evidence>
<dbReference type="AlphaFoldDB" id="A0ABD1J609"/>
<dbReference type="PROSITE" id="PS51388">
    <property type="entry name" value="GED"/>
    <property type="match status" value="1"/>
</dbReference>
<reference evidence="2 3" key="1">
    <citation type="submission" date="2024-09" db="EMBL/GenBank/DDBJ databases">
        <title>A chromosome-level genome assembly of Gray's grenadier anchovy, Coilia grayii.</title>
        <authorList>
            <person name="Fu Z."/>
        </authorList>
    </citation>
    <scope>NUCLEOTIDE SEQUENCE [LARGE SCALE GENOMIC DNA]</scope>
    <source>
        <strain evidence="2">G4</strain>
        <tissue evidence="2">Muscle</tissue>
    </source>
</reference>
<name>A0ABD1J609_9TELE</name>
<dbReference type="InterPro" id="IPR003130">
    <property type="entry name" value="GED"/>
</dbReference>
<feature type="domain" description="GED" evidence="1">
    <location>
        <begin position="33"/>
        <end position="123"/>
    </location>
</feature>
<proteinExistence type="predicted"/>
<evidence type="ECO:0000259" key="1">
    <source>
        <dbReference type="PROSITE" id="PS51388"/>
    </source>
</evidence>